<reference evidence="1 2" key="1">
    <citation type="submission" date="2021-06" db="EMBL/GenBank/DDBJ databases">
        <authorList>
            <person name="Palmer J.M."/>
        </authorList>
    </citation>
    <scope>NUCLEOTIDE SEQUENCE [LARGE SCALE GENOMIC DNA]</scope>
    <source>
        <strain evidence="1 2">AS_MEX2019</strain>
        <tissue evidence="1">Muscle</tissue>
    </source>
</reference>
<dbReference type="Proteomes" id="UP001469553">
    <property type="component" value="Unassembled WGS sequence"/>
</dbReference>
<sequence length="116" mass="13424">MLNQVYFIAIMEDVAHASSNLHATSTEHFPLQPDTHTHSLPVPTAQLCPLPPRTGTITCEWQSAEPAEATVYRLFKTEIYFKNLKKKLKYMYGKYTILLFCVVFYVKTEQNDKCNY</sequence>
<evidence type="ECO:0000313" key="2">
    <source>
        <dbReference type="Proteomes" id="UP001469553"/>
    </source>
</evidence>
<name>A0ABV0Z632_9TELE</name>
<keyword evidence="2" id="KW-1185">Reference proteome</keyword>
<dbReference type="EMBL" id="JAHRIP010051218">
    <property type="protein sequence ID" value="MEQ2301085.1"/>
    <property type="molecule type" value="Genomic_DNA"/>
</dbReference>
<organism evidence="1 2">
    <name type="scientific">Ameca splendens</name>
    <dbReference type="NCBI Taxonomy" id="208324"/>
    <lineage>
        <taxon>Eukaryota</taxon>
        <taxon>Metazoa</taxon>
        <taxon>Chordata</taxon>
        <taxon>Craniata</taxon>
        <taxon>Vertebrata</taxon>
        <taxon>Euteleostomi</taxon>
        <taxon>Actinopterygii</taxon>
        <taxon>Neopterygii</taxon>
        <taxon>Teleostei</taxon>
        <taxon>Neoteleostei</taxon>
        <taxon>Acanthomorphata</taxon>
        <taxon>Ovalentaria</taxon>
        <taxon>Atherinomorphae</taxon>
        <taxon>Cyprinodontiformes</taxon>
        <taxon>Goodeidae</taxon>
        <taxon>Ameca</taxon>
    </lineage>
</organism>
<protein>
    <submittedName>
        <fullName evidence="1">Uncharacterized protein</fullName>
    </submittedName>
</protein>
<evidence type="ECO:0000313" key="1">
    <source>
        <dbReference type="EMBL" id="MEQ2301085.1"/>
    </source>
</evidence>
<comment type="caution">
    <text evidence="1">The sequence shown here is derived from an EMBL/GenBank/DDBJ whole genome shotgun (WGS) entry which is preliminary data.</text>
</comment>
<proteinExistence type="predicted"/>
<accession>A0ABV0Z632</accession>
<gene>
    <name evidence="1" type="ORF">AMECASPLE_032375</name>
</gene>